<protein>
    <recommendedName>
        <fullName evidence="2">UspA domain-containing protein</fullName>
    </recommendedName>
</protein>
<organism evidence="3 4">
    <name type="scientific">Haloferax profundi</name>
    <dbReference type="NCBI Taxonomy" id="1544718"/>
    <lineage>
        <taxon>Archaea</taxon>
        <taxon>Methanobacteriati</taxon>
        <taxon>Methanobacteriota</taxon>
        <taxon>Stenosarchaea group</taxon>
        <taxon>Halobacteria</taxon>
        <taxon>Halobacteriales</taxon>
        <taxon>Haloferacaceae</taxon>
        <taxon>Haloferax</taxon>
    </lineage>
</organism>
<dbReference type="PANTHER" id="PTHR46268:SF6">
    <property type="entry name" value="UNIVERSAL STRESS PROTEIN UP12"/>
    <property type="match status" value="1"/>
</dbReference>
<feature type="domain" description="UspA" evidence="2">
    <location>
        <begin position="6"/>
        <end position="139"/>
    </location>
</feature>
<comment type="caution">
    <text evidence="3">The sequence shown here is derived from an EMBL/GenBank/DDBJ whole genome shotgun (WGS) entry which is preliminary data.</text>
</comment>
<dbReference type="Pfam" id="PF00582">
    <property type="entry name" value="Usp"/>
    <property type="match status" value="2"/>
</dbReference>
<evidence type="ECO:0000313" key="3">
    <source>
        <dbReference type="EMBL" id="KTG27443.1"/>
    </source>
</evidence>
<dbReference type="SUPFAM" id="SSF52402">
    <property type="entry name" value="Adenine nucleotide alpha hydrolases-like"/>
    <property type="match status" value="2"/>
</dbReference>
<dbReference type="PANTHER" id="PTHR46268">
    <property type="entry name" value="STRESS RESPONSE PROTEIN NHAX"/>
    <property type="match status" value="1"/>
</dbReference>
<dbReference type="PRINTS" id="PR01438">
    <property type="entry name" value="UNVRSLSTRESS"/>
</dbReference>
<dbReference type="AlphaFoldDB" id="A0A0W1SMC1"/>
<reference evidence="3 4" key="1">
    <citation type="submission" date="2015-12" db="EMBL/GenBank/DDBJ databases">
        <title>Haloferax profundi sp. nov. isolated from the Discovery deep brine-seawater interface in the Red Sea.</title>
        <authorList>
            <person name="Zhang G."/>
            <person name="Stingl U."/>
            <person name="Rashid M."/>
        </authorList>
    </citation>
    <scope>NUCLEOTIDE SEQUENCE [LARGE SCALE GENOMIC DNA]</scope>
    <source>
        <strain evidence="3 4">SB29</strain>
    </source>
</reference>
<evidence type="ECO:0000259" key="2">
    <source>
        <dbReference type="Pfam" id="PF00582"/>
    </source>
</evidence>
<dbReference type="OrthoDB" id="292974at2157"/>
<feature type="domain" description="UspA" evidence="2">
    <location>
        <begin position="148"/>
        <end position="280"/>
    </location>
</feature>
<dbReference type="InterPro" id="IPR006015">
    <property type="entry name" value="Universal_stress_UspA"/>
</dbReference>
<dbReference type="EMBL" id="LOPV01000173">
    <property type="protein sequence ID" value="KTG27443.1"/>
    <property type="molecule type" value="Genomic_DNA"/>
</dbReference>
<comment type="similarity">
    <text evidence="1">Belongs to the universal stress protein A family.</text>
</comment>
<dbReference type="Proteomes" id="UP000053157">
    <property type="component" value="Unassembled WGS sequence"/>
</dbReference>
<dbReference type="RefSeq" id="WP_058572148.1">
    <property type="nucleotide sequence ID" value="NZ_LOPV01000173.1"/>
</dbReference>
<dbReference type="Gene3D" id="3.40.50.620">
    <property type="entry name" value="HUPs"/>
    <property type="match status" value="1"/>
</dbReference>
<evidence type="ECO:0000256" key="1">
    <source>
        <dbReference type="ARBA" id="ARBA00008791"/>
    </source>
</evidence>
<dbReference type="InterPro" id="IPR014729">
    <property type="entry name" value="Rossmann-like_a/b/a_fold"/>
</dbReference>
<evidence type="ECO:0000313" key="4">
    <source>
        <dbReference type="Proteomes" id="UP000053157"/>
    </source>
</evidence>
<accession>A0A0W1SMC1</accession>
<name>A0A0W1SMC1_9EURY</name>
<dbReference type="CDD" id="cd00293">
    <property type="entry name" value="USP-like"/>
    <property type="match status" value="2"/>
</dbReference>
<gene>
    <name evidence="3" type="ORF">AUR66_14145</name>
</gene>
<sequence length="297" mass="30564">MTPTVERLVLATDGSDNAVRAADHALYLADTFDAGLHVVSAAGAPDGTLSRVADSVRARTAVEAEEAVAAVTRKALVTDVPTTTAVVDGSPARVVVEAGRDADVLVVGRHGRTGLGRFLVGSVTERVLDDSPTVTLVVPAEADATPSYETIALLVDDSPVGRAAATRAIDVASATGAKLDPLAIVDNRFSDAPGLRRALEDEARGLVKDIAVEAARAAVESDATVRTGVPAAELLDFVDEVGADLVVVPTDASRSLDRHTATSVARRVVRRASVPVLVVPKGSVTPQSDTKQAGSDE</sequence>
<dbReference type="Gene3D" id="3.40.50.12370">
    <property type="match status" value="1"/>
</dbReference>
<keyword evidence="4" id="KW-1185">Reference proteome</keyword>
<dbReference type="InterPro" id="IPR006016">
    <property type="entry name" value="UspA"/>
</dbReference>
<proteinExistence type="inferred from homology"/>